<dbReference type="CDD" id="cd00200">
    <property type="entry name" value="WD40"/>
    <property type="match status" value="1"/>
</dbReference>
<keyword evidence="1 3" id="KW-0853">WD repeat</keyword>
<dbReference type="SUPFAM" id="SSF50998">
    <property type="entry name" value="Quinoprotein alcohol dehydrogenase-like"/>
    <property type="match status" value="1"/>
</dbReference>
<proteinExistence type="predicted"/>
<evidence type="ECO:0000256" key="1">
    <source>
        <dbReference type="ARBA" id="ARBA00022574"/>
    </source>
</evidence>
<dbReference type="Gene3D" id="2.130.10.10">
    <property type="entry name" value="YVTN repeat-like/Quinoprotein amine dehydrogenase"/>
    <property type="match status" value="3"/>
</dbReference>
<evidence type="ECO:0000313" key="4">
    <source>
        <dbReference type="EMBL" id="AGA30026.1"/>
    </source>
</evidence>
<dbReference type="PROSITE" id="PS00678">
    <property type="entry name" value="WD_REPEATS_1"/>
    <property type="match status" value="1"/>
</dbReference>
<dbReference type="PROSITE" id="PS50294">
    <property type="entry name" value="WD_REPEATS_REGION"/>
    <property type="match status" value="3"/>
</dbReference>
<gene>
    <name evidence="4" type="ordered locus">Sinac_5910</name>
</gene>
<dbReference type="Pfam" id="PF00400">
    <property type="entry name" value="WD40"/>
    <property type="match status" value="5"/>
</dbReference>
<dbReference type="AlphaFoldDB" id="L0DMY0"/>
<keyword evidence="2" id="KW-0677">Repeat</keyword>
<dbReference type="EMBL" id="CP003364">
    <property type="protein sequence ID" value="AGA30026.1"/>
    <property type="molecule type" value="Genomic_DNA"/>
</dbReference>
<dbReference type="Gene3D" id="3.80.10.10">
    <property type="entry name" value="Ribonuclease Inhibitor"/>
    <property type="match status" value="1"/>
</dbReference>
<sequence>MILWDASSGAVVRRIDAPPDAGWGVAFAGGGRLLVIESDAVAVFDVATGRETNRFAGHAGQVHAVAASADGRRFLSAGTDKTVRLWDLPTLAIAAPVAPNAPAPTANDPFSKAAEIRARLDADQKDDQELQAAFIEALRATAPALAEVPVGSEKQPSPYTRLALNSRRLGFDGLRFKAPADWGRRDMKWEFIMPAVDNKRGRAMNFWYITPLTGQMNGFTGYAHGKDEPIKGVDLPRKFRVIQSLEGGEIRPGSEYLIWFSFEAGTPEIPTYVKVDLVPPSPEVQERIAASAAALKRSVKFPEPVHAASVAPDGKRVLAASSSAVYEGELEAGKVQKRWDGSGMDPRTTAFSPDGKLAAVGCGDGKMLIVDIDAGKDLRACEGHSGAVRCVAFLPDGKRVVSGGEDRTARLWDAATGKQVRAFEGHTDQVLCLAVSPDGRRIATGPSIEDKAARVWDTATGRLVAKLEGNTEAVYALAFSADGKTVLTGGEDASLRLFDAATGRPIRQFKPNNGGRVHATTILPGGKLAVVGGDNAFLTFWSVERGRYLSAYETASPGVAALAPSPGGQFLSAGGDGVVGLWTPPRAEAAPAGTAPRQADLDFLKSVSRDLDDADLADLAERKDLRIDSEEGIDDAGLEHLARLVNLEGLSIHQTARIRGPGLAHLAKLPKLTKLNLSSGLSDKAVARLAPLKELKRLSLDHTDLRDSGMAALKGMTTLTELSLDETKVTDAGLSALKGMVQMERLSLGNVSVRGPGLANLKGMSRLKSLSFVAVAQYKPSPLTDAGLVHLENLPALDFLNLGETSVTDAGMAAARKIKPLILQRQVVAS</sequence>
<dbReference type="eggNOG" id="COG2319">
    <property type="taxonomic scope" value="Bacteria"/>
</dbReference>
<dbReference type="PANTHER" id="PTHR44019:SF8">
    <property type="entry name" value="POC1 CENTRIOLAR PROTEIN HOMOLOG"/>
    <property type="match status" value="1"/>
</dbReference>
<dbReference type="InterPro" id="IPR001680">
    <property type="entry name" value="WD40_rpt"/>
</dbReference>
<feature type="repeat" description="WD" evidence="3">
    <location>
        <begin position="381"/>
        <end position="422"/>
    </location>
</feature>
<dbReference type="SUPFAM" id="SSF52047">
    <property type="entry name" value="RNI-like"/>
    <property type="match status" value="1"/>
</dbReference>
<organism evidence="4 5">
    <name type="scientific">Singulisphaera acidiphila (strain ATCC BAA-1392 / DSM 18658 / VKM B-2454 / MOB10)</name>
    <dbReference type="NCBI Taxonomy" id="886293"/>
    <lineage>
        <taxon>Bacteria</taxon>
        <taxon>Pseudomonadati</taxon>
        <taxon>Planctomycetota</taxon>
        <taxon>Planctomycetia</taxon>
        <taxon>Isosphaerales</taxon>
        <taxon>Isosphaeraceae</taxon>
        <taxon>Singulisphaera</taxon>
    </lineage>
</organism>
<evidence type="ECO:0000313" key="5">
    <source>
        <dbReference type="Proteomes" id="UP000010798"/>
    </source>
</evidence>
<feature type="repeat" description="WD" evidence="3">
    <location>
        <begin position="423"/>
        <end position="466"/>
    </location>
</feature>
<dbReference type="KEGG" id="saci:Sinac_5910"/>
<dbReference type="InterPro" id="IPR050505">
    <property type="entry name" value="WDR55/POC1"/>
</dbReference>
<dbReference type="HOGENOM" id="CLU_341578_0_0_0"/>
<feature type="repeat" description="WD" evidence="3">
    <location>
        <begin position="55"/>
        <end position="88"/>
    </location>
</feature>
<keyword evidence="5" id="KW-1185">Reference proteome</keyword>
<dbReference type="SMART" id="SM00320">
    <property type="entry name" value="WD40"/>
    <property type="match status" value="8"/>
</dbReference>
<dbReference type="InterPro" id="IPR011047">
    <property type="entry name" value="Quinoprotein_ADH-like_sf"/>
</dbReference>
<evidence type="ECO:0000256" key="2">
    <source>
        <dbReference type="ARBA" id="ARBA00022737"/>
    </source>
</evidence>
<dbReference type="eggNOG" id="COG4886">
    <property type="taxonomic scope" value="Bacteria"/>
</dbReference>
<dbReference type="PANTHER" id="PTHR44019">
    <property type="entry name" value="WD REPEAT-CONTAINING PROTEIN 55"/>
    <property type="match status" value="1"/>
</dbReference>
<dbReference type="InterPro" id="IPR020472">
    <property type="entry name" value="WD40_PAC1"/>
</dbReference>
<name>L0DMY0_SINAD</name>
<dbReference type="InterPro" id="IPR015943">
    <property type="entry name" value="WD40/YVTN_repeat-like_dom_sf"/>
</dbReference>
<dbReference type="InterPro" id="IPR032675">
    <property type="entry name" value="LRR_dom_sf"/>
</dbReference>
<evidence type="ECO:0000256" key="3">
    <source>
        <dbReference type="PROSITE-ProRule" id="PRU00221"/>
    </source>
</evidence>
<dbReference type="PRINTS" id="PR00320">
    <property type="entry name" value="GPROTEINBRPT"/>
</dbReference>
<dbReference type="Proteomes" id="UP000010798">
    <property type="component" value="Chromosome"/>
</dbReference>
<protein>
    <submittedName>
        <fullName evidence="4">WD40 repeat-containing protein</fullName>
    </submittedName>
</protein>
<dbReference type="SUPFAM" id="SSF82171">
    <property type="entry name" value="DPP6 N-terminal domain-like"/>
    <property type="match status" value="1"/>
</dbReference>
<feature type="repeat" description="WD" evidence="3">
    <location>
        <begin position="467"/>
        <end position="508"/>
    </location>
</feature>
<reference evidence="4 5" key="1">
    <citation type="submission" date="2012-02" db="EMBL/GenBank/DDBJ databases">
        <title>Complete sequence of chromosome of Singulisphaera acidiphila DSM 18658.</title>
        <authorList>
            <consortium name="US DOE Joint Genome Institute (JGI-PGF)"/>
            <person name="Lucas S."/>
            <person name="Copeland A."/>
            <person name="Lapidus A."/>
            <person name="Glavina del Rio T."/>
            <person name="Dalin E."/>
            <person name="Tice H."/>
            <person name="Bruce D."/>
            <person name="Goodwin L."/>
            <person name="Pitluck S."/>
            <person name="Peters L."/>
            <person name="Ovchinnikova G."/>
            <person name="Chertkov O."/>
            <person name="Kyrpides N."/>
            <person name="Mavromatis K."/>
            <person name="Ivanova N."/>
            <person name="Brettin T."/>
            <person name="Detter J.C."/>
            <person name="Han C."/>
            <person name="Larimer F."/>
            <person name="Land M."/>
            <person name="Hauser L."/>
            <person name="Markowitz V."/>
            <person name="Cheng J.-F."/>
            <person name="Hugenholtz P."/>
            <person name="Woyke T."/>
            <person name="Wu D."/>
            <person name="Tindall B."/>
            <person name="Pomrenke H."/>
            <person name="Brambilla E."/>
            <person name="Klenk H.-P."/>
            <person name="Eisen J.A."/>
        </authorList>
    </citation>
    <scope>NUCLEOTIDE SEQUENCE [LARGE SCALE GENOMIC DNA]</scope>
    <source>
        <strain evidence="5">ATCC BAA-1392 / DSM 18658 / VKM B-2454 / MOB10</strain>
    </source>
</reference>
<dbReference type="InterPro" id="IPR019775">
    <property type="entry name" value="WD40_repeat_CS"/>
</dbReference>
<accession>L0DMY0</accession>
<dbReference type="STRING" id="886293.Sinac_5910"/>
<dbReference type="PROSITE" id="PS50082">
    <property type="entry name" value="WD_REPEATS_2"/>
    <property type="match status" value="4"/>
</dbReference>